<reference evidence="1 2" key="1">
    <citation type="submission" date="2018-06" db="EMBL/GenBank/DDBJ databases">
        <title>Fusarium incarnatum-equiseti species complex species 28.</title>
        <authorList>
            <person name="Gardiner D.M."/>
        </authorList>
    </citation>
    <scope>NUCLEOTIDE SEQUENCE [LARGE SCALE GENOMIC DNA]</scope>
    <source>
        <strain evidence="1 2">FIESC_28</strain>
    </source>
</reference>
<comment type="caution">
    <text evidence="1">The sequence shown here is derived from an EMBL/GenBank/DDBJ whole genome shotgun (WGS) entry which is preliminary data.</text>
</comment>
<evidence type="ECO:0000313" key="1">
    <source>
        <dbReference type="EMBL" id="RBR07224.1"/>
    </source>
</evidence>
<keyword evidence="2" id="KW-1185">Reference proteome</keyword>
<name>A0A366QQN7_9HYPO</name>
<evidence type="ECO:0000313" key="2">
    <source>
        <dbReference type="Proteomes" id="UP000253153"/>
    </source>
</evidence>
<protein>
    <submittedName>
        <fullName evidence="1">Uncharacterized protein</fullName>
    </submittedName>
</protein>
<dbReference type="EMBL" id="QKXC01000320">
    <property type="protein sequence ID" value="RBR07224.1"/>
    <property type="molecule type" value="Genomic_DNA"/>
</dbReference>
<accession>A0A366QQN7</accession>
<dbReference type="OrthoDB" id="5098150at2759"/>
<gene>
    <name evidence="1" type="ORF">FIESC28_10723</name>
</gene>
<proteinExistence type="predicted"/>
<dbReference type="RefSeq" id="XP_031011021.1">
    <property type="nucleotide sequence ID" value="XM_031164853.1"/>
</dbReference>
<dbReference type="Proteomes" id="UP000253153">
    <property type="component" value="Unassembled WGS sequence"/>
</dbReference>
<sequence length="337" mass="38796">MDVPRAYDWREILARLGLSATADTPSTLDHAPTRRVLHANMLCLRNANGEHYKSKHKICFKHSPEKRREAQFVPFGIWRMMFFRRLAWVRMNETFPDGTSPDIAAALRIDLNGMPTTENMTPYVDDNGTHIFDGRHGNFIDMLLPIDEIFETLKSPTNQQWIEHAIQQDRIHLRNLEELRTILRGRMPEPSFRHTAFADALSALFNADGSPTTNNPFVFLHTLMDAREEIVADLAVLQDVLRTSSGVDRFLDLPDDHVARMERLAGVTTDETAQLHPRFKPTRDAWFAAALITQHPKRALWPNESFHRHTARGYLHEFIKHDLKPTELALAGLDLWI</sequence>
<organism evidence="1 2">
    <name type="scientific">Fusarium coffeatum</name>
    <dbReference type="NCBI Taxonomy" id="231269"/>
    <lineage>
        <taxon>Eukaryota</taxon>
        <taxon>Fungi</taxon>
        <taxon>Dikarya</taxon>
        <taxon>Ascomycota</taxon>
        <taxon>Pezizomycotina</taxon>
        <taxon>Sordariomycetes</taxon>
        <taxon>Hypocreomycetidae</taxon>
        <taxon>Hypocreales</taxon>
        <taxon>Nectriaceae</taxon>
        <taxon>Fusarium</taxon>
        <taxon>Fusarium incarnatum-equiseti species complex</taxon>
    </lineage>
</organism>
<dbReference type="GeneID" id="42000149"/>
<dbReference type="AlphaFoldDB" id="A0A366QQN7"/>